<dbReference type="RefSeq" id="WP_185134632.1">
    <property type="nucleotide sequence ID" value="NZ_JACJVR010000013.1"/>
</dbReference>
<dbReference type="Gene3D" id="1.10.3110.10">
    <property type="entry name" value="protoporphyrinogen ix oxidase, domain 3"/>
    <property type="match status" value="1"/>
</dbReference>
<comment type="caution">
    <text evidence="13">The sequence shown here is derived from an EMBL/GenBank/DDBJ whole genome shotgun (WGS) entry which is preliminary data.</text>
</comment>
<dbReference type="SUPFAM" id="SSF54373">
    <property type="entry name" value="FAD-linked reductases, C-terminal domain"/>
    <property type="match status" value="1"/>
</dbReference>
<keyword evidence="9 11" id="KW-0560">Oxidoreductase</keyword>
<dbReference type="UniPathway" id="UPA00252"/>
<dbReference type="SUPFAM" id="SSF51905">
    <property type="entry name" value="FAD/NAD(P)-binding domain"/>
    <property type="match status" value="1"/>
</dbReference>
<feature type="domain" description="Amine oxidase" evidence="12">
    <location>
        <begin position="15"/>
        <end position="494"/>
    </location>
</feature>
<evidence type="ECO:0000256" key="6">
    <source>
        <dbReference type="ARBA" id="ARBA00019046"/>
    </source>
</evidence>
<keyword evidence="11" id="KW-0963">Cytoplasm</keyword>
<evidence type="ECO:0000256" key="5">
    <source>
        <dbReference type="ARBA" id="ARBA00012402"/>
    </source>
</evidence>
<keyword evidence="14" id="KW-1185">Reference proteome</keyword>
<dbReference type="GO" id="GO:0006783">
    <property type="term" value="P:heme biosynthetic process"/>
    <property type="evidence" value="ECO:0007669"/>
    <property type="project" value="UniProtKB-UniRule"/>
</dbReference>
<dbReference type="Gene3D" id="3.50.50.60">
    <property type="entry name" value="FAD/NAD(P)-binding domain"/>
    <property type="match status" value="1"/>
</dbReference>
<keyword evidence="7 11" id="KW-0285">Flavoprotein</keyword>
<comment type="similarity">
    <text evidence="4 11">Belongs to the protoporphyrinogen/coproporphyrinogen oxidase family. Coproporphyrinogen III oxidase subfamily.</text>
</comment>
<dbReference type="InterPro" id="IPR050464">
    <property type="entry name" value="Zeta_carotene_desat/Oxidored"/>
</dbReference>
<keyword evidence="8 11" id="KW-0274">FAD</keyword>
<evidence type="ECO:0000256" key="2">
    <source>
        <dbReference type="ARBA" id="ARBA00001974"/>
    </source>
</evidence>
<dbReference type="Proteomes" id="UP000553776">
    <property type="component" value="Unassembled WGS sequence"/>
</dbReference>
<evidence type="ECO:0000256" key="7">
    <source>
        <dbReference type="ARBA" id="ARBA00022630"/>
    </source>
</evidence>
<dbReference type="GO" id="GO:0004729">
    <property type="term" value="F:oxygen-dependent protoporphyrinogen oxidase activity"/>
    <property type="evidence" value="ECO:0007669"/>
    <property type="project" value="UniProtKB-UniRule"/>
</dbReference>
<sequence>MRRDVRRVAILGGGITGLSAAFYLKRLAKERGREIDVVVLEKSGRLGGKVNTLRKNGFVIERGPDSFLGRKLPMLRLARELGLLDELTGTNPQATKTYLAMDGRLQPMPKGLNLGIPNDLGAFARNSVVSPRGKLRALDELRLPPKEDDADETVGGFLERRLGREMVERVAEPLLAGIHAGNLYRLGLKATFPQFAEMERKHGSVIRGMIEARKTAPAAGAKAAEARSAAVGGAKIPPTAFLTFRNGLSTLIEALEEKLREEGAEIRLGAEVAAIARTEERGRGSAEAASAPAAAYRLTLADGSTLEADDVLLTLPGYATAELLSPHVDVGALRIDYVSVANVVFAYDAKGFNHKLDGSGFLVPHGEGRTITASTWTSSKWGHTAPAGKRLIRCYVGHADDQSAVELSDEEMTAAVRRDIRELMGLTAEPEFVEITRLRRSMPQYPVGHADRVAAFRAELASRLPGVYATGAPFDGVGLPDCVQMAKEAAERMLADEA</sequence>
<dbReference type="GO" id="GO:0005737">
    <property type="term" value="C:cytoplasm"/>
    <property type="evidence" value="ECO:0007669"/>
    <property type="project" value="UniProtKB-SubCell"/>
</dbReference>
<accession>A0A841TXK2</accession>
<evidence type="ECO:0000256" key="3">
    <source>
        <dbReference type="ARBA" id="ARBA00004744"/>
    </source>
</evidence>
<dbReference type="InterPro" id="IPR002937">
    <property type="entry name" value="Amino_oxidase"/>
</dbReference>
<dbReference type="InterPro" id="IPR004572">
    <property type="entry name" value="Protoporphyrinogen_oxidase"/>
</dbReference>
<evidence type="ECO:0000256" key="9">
    <source>
        <dbReference type="ARBA" id="ARBA00023002"/>
    </source>
</evidence>
<comment type="catalytic activity">
    <reaction evidence="1">
        <text>coproporphyrinogen III + 3 O2 = coproporphyrin III + 3 H2O2</text>
        <dbReference type="Rhea" id="RHEA:43436"/>
        <dbReference type="ChEBI" id="CHEBI:15379"/>
        <dbReference type="ChEBI" id="CHEBI:16240"/>
        <dbReference type="ChEBI" id="CHEBI:57309"/>
        <dbReference type="ChEBI" id="CHEBI:131725"/>
        <dbReference type="EC" id="1.3.3.15"/>
    </reaction>
    <physiologicalReaction direction="left-to-right" evidence="1">
        <dbReference type="Rhea" id="RHEA:43437"/>
    </physiologicalReaction>
</comment>
<dbReference type="EC" id="1.3.3.15" evidence="5 11"/>
<evidence type="ECO:0000313" key="13">
    <source>
        <dbReference type="EMBL" id="MBB6690600.1"/>
    </source>
</evidence>
<organism evidence="13 14">
    <name type="scientific">Cohnella xylanilytica</name>
    <dbReference type="NCBI Taxonomy" id="557555"/>
    <lineage>
        <taxon>Bacteria</taxon>
        <taxon>Bacillati</taxon>
        <taxon>Bacillota</taxon>
        <taxon>Bacilli</taxon>
        <taxon>Bacillales</taxon>
        <taxon>Paenibacillaceae</taxon>
        <taxon>Cohnella</taxon>
    </lineage>
</organism>
<dbReference type="AlphaFoldDB" id="A0A841TXK2"/>
<keyword evidence="10 11" id="KW-0350">Heme biosynthesis</keyword>
<comment type="cofactor">
    <cofactor evidence="2 11">
        <name>FAD</name>
        <dbReference type="ChEBI" id="CHEBI:57692"/>
    </cofactor>
</comment>
<evidence type="ECO:0000256" key="1">
    <source>
        <dbReference type="ARBA" id="ARBA00001755"/>
    </source>
</evidence>
<evidence type="ECO:0000313" key="14">
    <source>
        <dbReference type="Proteomes" id="UP000553776"/>
    </source>
</evidence>
<gene>
    <name evidence="13" type="primary">hemG</name>
    <name evidence="13" type="ORF">H7B90_04205</name>
</gene>
<dbReference type="PANTHER" id="PTHR42923:SF3">
    <property type="entry name" value="PROTOPORPHYRINOGEN OXIDASE"/>
    <property type="match status" value="1"/>
</dbReference>
<comment type="function">
    <text evidence="11">Involved in coproporphyrin-dependent heme b biosynthesis. Catalyzes the oxidation of coproporphyrinogen III to coproporphyrin III.</text>
</comment>
<evidence type="ECO:0000256" key="11">
    <source>
        <dbReference type="RuleBase" id="RU364052"/>
    </source>
</evidence>
<dbReference type="NCBIfam" id="TIGR00562">
    <property type="entry name" value="proto_IX_ox"/>
    <property type="match status" value="1"/>
</dbReference>
<evidence type="ECO:0000259" key="12">
    <source>
        <dbReference type="Pfam" id="PF01593"/>
    </source>
</evidence>
<name>A0A841TXK2_9BACL</name>
<proteinExistence type="inferred from homology"/>
<evidence type="ECO:0000256" key="4">
    <source>
        <dbReference type="ARBA" id="ARBA00008310"/>
    </source>
</evidence>
<evidence type="ECO:0000256" key="8">
    <source>
        <dbReference type="ARBA" id="ARBA00022827"/>
    </source>
</evidence>
<reference evidence="13 14" key="1">
    <citation type="submission" date="2020-08" db="EMBL/GenBank/DDBJ databases">
        <title>Cohnella phylogeny.</title>
        <authorList>
            <person name="Dunlap C."/>
        </authorList>
    </citation>
    <scope>NUCLEOTIDE SEQUENCE [LARGE SCALE GENOMIC DNA]</scope>
    <source>
        <strain evidence="13 14">DSM 25239</strain>
    </source>
</reference>
<evidence type="ECO:0000256" key="10">
    <source>
        <dbReference type="ARBA" id="ARBA00023133"/>
    </source>
</evidence>
<dbReference type="Gene3D" id="3.90.660.20">
    <property type="entry name" value="Protoporphyrinogen oxidase, mitochondrial, domain 2"/>
    <property type="match status" value="1"/>
</dbReference>
<comment type="subcellular location">
    <subcellularLocation>
        <location evidence="11">Cytoplasm</location>
    </subcellularLocation>
</comment>
<comment type="pathway">
    <text evidence="3 11">Porphyrin-containing compound metabolism; protoheme biosynthesis.</text>
</comment>
<dbReference type="Pfam" id="PF01593">
    <property type="entry name" value="Amino_oxidase"/>
    <property type="match status" value="1"/>
</dbReference>
<dbReference type="EMBL" id="JACJVR010000013">
    <property type="protein sequence ID" value="MBB6690600.1"/>
    <property type="molecule type" value="Genomic_DNA"/>
</dbReference>
<protein>
    <recommendedName>
        <fullName evidence="6 11">Coproporphyrinogen III oxidase</fullName>
        <ecNumber evidence="5 11">1.3.3.15</ecNumber>
    </recommendedName>
</protein>
<dbReference type="PANTHER" id="PTHR42923">
    <property type="entry name" value="PROTOPORPHYRINOGEN OXIDASE"/>
    <property type="match status" value="1"/>
</dbReference>
<dbReference type="InterPro" id="IPR036188">
    <property type="entry name" value="FAD/NAD-bd_sf"/>
</dbReference>